<comment type="caution">
    <text evidence="2">The sequence shown here is derived from an EMBL/GenBank/DDBJ whole genome shotgun (WGS) entry which is preliminary data.</text>
</comment>
<dbReference type="Proteomes" id="UP000594638">
    <property type="component" value="Unassembled WGS sequence"/>
</dbReference>
<evidence type="ECO:0000313" key="3">
    <source>
        <dbReference type="Proteomes" id="UP000594638"/>
    </source>
</evidence>
<feature type="non-terminal residue" evidence="2">
    <location>
        <position position="139"/>
    </location>
</feature>
<gene>
    <name evidence="2" type="ORF">OLEA9_A021889</name>
</gene>
<sequence length="139" mass="14489">ASTSDVHAPQVVPPIVNGTPPDTSNIHRQAAIMQIYDDLPSSNLPPQLATTSVTHPAAQSVASTVTQSVAPDTIAPTSVITLALIPSQPAIHVPSDYTDPLAHDMSQRPHDPRALDTVVDSYLALHLAALVSLSLAIPS</sequence>
<evidence type="ECO:0000256" key="1">
    <source>
        <dbReference type="SAM" id="MobiDB-lite"/>
    </source>
</evidence>
<proteinExistence type="predicted"/>
<evidence type="ECO:0000313" key="2">
    <source>
        <dbReference type="EMBL" id="CAA2968815.1"/>
    </source>
</evidence>
<name>A0A8S0QSL6_OLEEU</name>
<keyword evidence="3" id="KW-1185">Reference proteome</keyword>
<protein>
    <submittedName>
        <fullName evidence="2">Uncharacterized protein</fullName>
    </submittedName>
</protein>
<organism evidence="2 3">
    <name type="scientific">Olea europaea subsp. europaea</name>
    <dbReference type="NCBI Taxonomy" id="158383"/>
    <lineage>
        <taxon>Eukaryota</taxon>
        <taxon>Viridiplantae</taxon>
        <taxon>Streptophyta</taxon>
        <taxon>Embryophyta</taxon>
        <taxon>Tracheophyta</taxon>
        <taxon>Spermatophyta</taxon>
        <taxon>Magnoliopsida</taxon>
        <taxon>eudicotyledons</taxon>
        <taxon>Gunneridae</taxon>
        <taxon>Pentapetalae</taxon>
        <taxon>asterids</taxon>
        <taxon>lamiids</taxon>
        <taxon>Lamiales</taxon>
        <taxon>Oleaceae</taxon>
        <taxon>Oleeae</taxon>
        <taxon>Olea</taxon>
    </lineage>
</organism>
<feature type="non-terminal residue" evidence="2">
    <location>
        <position position="1"/>
    </location>
</feature>
<dbReference type="EMBL" id="CACTIH010001922">
    <property type="protein sequence ID" value="CAA2968815.1"/>
    <property type="molecule type" value="Genomic_DNA"/>
</dbReference>
<reference evidence="2 3" key="1">
    <citation type="submission" date="2019-12" db="EMBL/GenBank/DDBJ databases">
        <authorList>
            <person name="Alioto T."/>
            <person name="Alioto T."/>
            <person name="Gomez Garrido J."/>
        </authorList>
    </citation>
    <scope>NUCLEOTIDE SEQUENCE [LARGE SCALE GENOMIC DNA]</scope>
</reference>
<dbReference type="AlphaFoldDB" id="A0A8S0QSL6"/>
<feature type="region of interest" description="Disordered" evidence="1">
    <location>
        <begin position="1"/>
        <end position="22"/>
    </location>
</feature>
<accession>A0A8S0QSL6</accession>